<reference evidence="1" key="1">
    <citation type="submission" date="2020-03" db="EMBL/GenBank/DDBJ databases">
        <title>The deep terrestrial virosphere.</title>
        <authorList>
            <person name="Holmfeldt K."/>
            <person name="Nilsson E."/>
            <person name="Simone D."/>
            <person name="Lopez-Fernandez M."/>
            <person name="Wu X."/>
            <person name="de Brujin I."/>
            <person name="Lundin D."/>
            <person name="Andersson A."/>
            <person name="Bertilsson S."/>
            <person name="Dopson M."/>
        </authorList>
    </citation>
    <scope>NUCLEOTIDE SEQUENCE</scope>
    <source>
        <strain evidence="1">MM415B03153</strain>
    </source>
</reference>
<gene>
    <name evidence="1" type="ORF">MM415B03153_0006</name>
</gene>
<organism evidence="1">
    <name type="scientific">viral metagenome</name>
    <dbReference type="NCBI Taxonomy" id="1070528"/>
    <lineage>
        <taxon>unclassified sequences</taxon>
        <taxon>metagenomes</taxon>
        <taxon>organismal metagenomes</taxon>
    </lineage>
</organism>
<protein>
    <submittedName>
        <fullName evidence="1">Uncharacterized protein</fullName>
    </submittedName>
</protein>
<name>A0A6M3KZV5_9ZZZZ</name>
<sequence>MIIELSNGIQVEIKLINLAGGSVDYRRINDPVYTGDCVLYLQITDFAIAEEEIKAALEVELVEPKE</sequence>
<dbReference type="AlphaFoldDB" id="A0A6M3KZV5"/>
<proteinExistence type="predicted"/>
<accession>A0A6M3KZV5</accession>
<evidence type="ECO:0000313" key="1">
    <source>
        <dbReference type="EMBL" id="QJA86628.1"/>
    </source>
</evidence>
<dbReference type="EMBL" id="MT142648">
    <property type="protein sequence ID" value="QJA86628.1"/>
    <property type="molecule type" value="Genomic_DNA"/>
</dbReference>